<dbReference type="InterPro" id="IPR009003">
    <property type="entry name" value="Peptidase_S1_PA"/>
</dbReference>
<reference evidence="6 7" key="1">
    <citation type="submission" date="2019-01" db="EMBL/GenBank/DDBJ databases">
        <title>Ktedonosporobacter rubrisoli SCAWS-G2.</title>
        <authorList>
            <person name="Huang Y."/>
            <person name="Yan B."/>
        </authorList>
    </citation>
    <scope>NUCLEOTIDE SEQUENCE [LARGE SCALE GENOMIC DNA]</scope>
    <source>
        <strain evidence="6 7">SCAWS-G2</strain>
    </source>
</reference>
<name>A0A4P6K0L7_KTERU</name>
<evidence type="ECO:0000259" key="5">
    <source>
        <dbReference type="PROSITE" id="PS50106"/>
    </source>
</evidence>
<evidence type="ECO:0000256" key="3">
    <source>
        <dbReference type="SAM" id="MobiDB-lite"/>
    </source>
</evidence>
<keyword evidence="4" id="KW-0472">Membrane</keyword>
<feature type="compositionally biased region" description="Low complexity" evidence="3">
    <location>
        <begin position="28"/>
        <end position="51"/>
    </location>
</feature>
<dbReference type="PANTHER" id="PTHR43343">
    <property type="entry name" value="PEPTIDASE S12"/>
    <property type="match status" value="1"/>
</dbReference>
<feature type="compositionally biased region" description="Polar residues" evidence="3">
    <location>
        <begin position="13"/>
        <end position="27"/>
    </location>
</feature>
<dbReference type="SUPFAM" id="SSF50494">
    <property type="entry name" value="Trypsin-like serine proteases"/>
    <property type="match status" value="1"/>
</dbReference>
<keyword evidence="4" id="KW-0812">Transmembrane</keyword>
<dbReference type="PROSITE" id="PS50106">
    <property type="entry name" value="PDZ"/>
    <property type="match status" value="1"/>
</dbReference>
<dbReference type="InterPro" id="IPR001478">
    <property type="entry name" value="PDZ"/>
</dbReference>
<feature type="region of interest" description="Disordered" evidence="3">
    <location>
        <begin position="1"/>
        <end position="66"/>
    </location>
</feature>
<evidence type="ECO:0000313" key="7">
    <source>
        <dbReference type="Proteomes" id="UP000290365"/>
    </source>
</evidence>
<evidence type="ECO:0000313" key="6">
    <source>
        <dbReference type="EMBL" id="QBD81515.1"/>
    </source>
</evidence>
<sequence>MKDREHGRPVKMSYSNINDDSSLYQPTQPYQPASGGQPAPQPQPQQQQQTAPGGGTKMPDRTPHRSGLRTGAIIALVVALLLVFGVGLFAGWQFKSSTMAAPAPEATLQPGASPQVTVPPVSGNNNIEAVRVAVIAKVRPAVVQVNVATARGGGIGSGVIIDKRGYIVTNNHVVEGAQRMQVVLYDGAKLDAQLVGTDAADDLAVIKINPPAKMVVATLGDSSKLQVGQDVLAVGNPLGITQTVTNGIISALGRRVDESGGTVIPNAIQTDAPINPGNSGGALVDLKGNLIGIPTLAAVDPEFNTPANGVGFAIPVNRVSFIVPQIIQNGAVTHSGRAGLGVSVAAVDPTVAAQDNLAVDFGALIVNVTNGQSAAQAGLRPGDVIVQIDNQQVTDTTVLADILASKNPGDKVAVKIYRGNQQMTVNVTLGELQVKS</sequence>
<dbReference type="Pfam" id="PF13365">
    <property type="entry name" value="Trypsin_2"/>
    <property type="match status" value="1"/>
</dbReference>
<dbReference type="AlphaFoldDB" id="A0A4P6K0L7"/>
<dbReference type="Gene3D" id="2.30.42.10">
    <property type="match status" value="1"/>
</dbReference>
<organism evidence="6 7">
    <name type="scientific">Ktedonosporobacter rubrisoli</name>
    <dbReference type="NCBI Taxonomy" id="2509675"/>
    <lineage>
        <taxon>Bacteria</taxon>
        <taxon>Bacillati</taxon>
        <taxon>Chloroflexota</taxon>
        <taxon>Ktedonobacteria</taxon>
        <taxon>Ktedonobacterales</taxon>
        <taxon>Ktedonosporobacteraceae</taxon>
        <taxon>Ktedonosporobacter</taxon>
    </lineage>
</organism>
<dbReference type="InterPro" id="IPR036034">
    <property type="entry name" value="PDZ_sf"/>
</dbReference>
<accession>A0A4P6K0L7</accession>
<keyword evidence="4" id="KW-1133">Transmembrane helix</keyword>
<dbReference type="InterPro" id="IPR001940">
    <property type="entry name" value="Peptidase_S1C"/>
</dbReference>
<keyword evidence="1" id="KW-0645">Protease</keyword>
<dbReference type="Gene3D" id="2.40.10.120">
    <property type="match status" value="1"/>
</dbReference>
<dbReference type="SMART" id="SM00228">
    <property type="entry name" value="PDZ"/>
    <property type="match status" value="1"/>
</dbReference>
<gene>
    <name evidence="6" type="ORF">EPA93_38320</name>
</gene>
<keyword evidence="7" id="KW-1185">Reference proteome</keyword>
<evidence type="ECO:0000256" key="4">
    <source>
        <dbReference type="SAM" id="Phobius"/>
    </source>
</evidence>
<dbReference type="GO" id="GO:0004252">
    <property type="term" value="F:serine-type endopeptidase activity"/>
    <property type="evidence" value="ECO:0007669"/>
    <property type="project" value="InterPro"/>
</dbReference>
<evidence type="ECO:0000256" key="1">
    <source>
        <dbReference type="ARBA" id="ARBA00022670"/>
    </source>
</evidence>
<protein>
    <submittedName>
        <fullName evidence="6">PDZ domain-containing protein</fullName>
    </submittedName>
</protein>
<feature type="transmembrane region" description="Helical" evidence="4">
    <location>
        <begin position="71"/>
        <end position="92"/>
    </location>
</feature>
<proteinExistence type="predicted"/>
<dbReference type="PANTHER" id="PTHR43343:SF3">
    <property type="entry name" value="PROTEASE DO-LIKE 8, CHLOROPLASTIC"/>
    <property type="match status" value="1"/>
</dbReference>
<dbReference type="InterPro" id="IPR051201">
    <property type="entry name" value="Chloro_Bact_Ser_Proteases"/>
</dbReference>
<dbReference type="Proteomes" id="UP000290365">
    <property type="component" value="Chromosome"/>
</dbReference>
<dbReference type="PRINTS" id="PR00834">
    <property type="entry name" value="PROTEASES2C"/>
</dbReference>
<feature type="domain" description="PDZ" evidence="5">
    <location>
        <begin position="335"/>
        <end position="420"/>
    </location>
</feature>
<dbReference type="KEGG" id="kbs:EPA93_38320"/>
<keyword evidence="2" id="KW-0378">Hydrolase</keyword>
<dbReference type="GO" id="GO:0006508">
    <property type="term" value="P:proteolysis"/>
    <property type="evidence" value="ECO:0007669"/>
    <property type="project" value="UniProtKB-KW"/>
</dbReference>
<dbReference type="EMBL" id="CP035758">
    <property type="protein sequence ID" value="QBD81515.1"/>
    <property type="molecule type" value="Genomic_DNA"/>
</dbReference>
<dbReference type="OrthoDB" id="9758917at2"/>
<dbReference type="SUPFAM" id="SSF50156">
    <property type="entry name" value="PDZ domain-like"/>
    <property type="match status" value="1"/>
</dbReference>
<dbReference type="Pfam" id="PF13180">
    <property type="entry name" value="PDZ_2"/>
    <property type="match status" value="1"/>
</dbReference>
<evidence type="ECO:0000256" key="2">
    <source>
        <dbReference type="ARBA" id="ARBA00022801"/>
    </source>
</evidence>